<dbReference type="EMBL" id="LCHU01000025">
    <property type="protein sequence ID" value="KKT40001.1"/>
    <property type="molecule type" value="Genomic_DNA"/>
</dbReference>
<name>A0A0G1GXZ3_9BACT</name>
<reference evidence="1 2" key="1">
    <citation type="journal article" date="2015" name="Nature">
        <title>rRNA introns, odd ribosomes, and small enigmatic genomes across a large radiation of phyla.</title>
        <authorList>
            <person name="Brown C.T."/>
            <person name="Hug L.A."/>
            <person name="Thomas B.C."/>
            <person name="Sharon I."/>
            <person name="Castelle C.J."/>
            <person name="Singh A."/>
            <person name="Wilkins M.J."/>
            <person name="Williams K.H."/>
            <person name="Banfield J.F."/>
        </authorList>
    </citation>
    <scope>NUCLEOTIDE SEQUENCE [LARGE SCALE GENOMIC DNA]</scope>
</reference>
<evidence type="ECO:0000313" key="2">
    <source>
        <dbReference type="Proteomes" id="UP000034736"/>
    </source>
</evidence>
<dbReference type="AlphaFoldDB" id="A0A0G1GXZ3"/>
<organism evidence="1 2">
    <name type="scientific">Candidatus Giovannonibacteria bacterium GW2011_GWA2_44_13b</name>
    <dbReference type="NCBI Taxonomy" id="1618647"/>
    <lineage>
        <taxon>Bacteria</taxon>
        <taxon>Candidatus Giovannoniibacteriota</taxon>
    </lineage>
</organism>
<dbReference type="STRING" id="1618647.UW30_C0025G0006"/>
<evidence type="ECO:0000313" key="1">
    <source>
        <dbReference type="EMBL" id="KKT40001.1"/>
    </source>
</evidence>
<dbReference type="Proteomes" id="UP000034736">
    <property type="component" value="Unassembled WGS sequence"/>
</dbReference>
<accession>A0A0G1GXZ3</accession>
<protein>
    <submittedName>
        <fullName evidence="1">Uncharacterized protein</fullName>
    </submittedName>
</protein>
<sequence>MIMDAKRLIKQFWQEMLLKDKVFTGRELETGVVSFFNERLEVFPPGYSPIAMIEDAFKSRRLIKRGNRYIVI</sequence>
<comment type="caution">
    <text evidence="1">The sequence shown here is derived from an EMBL/GenBank/DDBJ whole genome shotgun (WGS) entry which is preliminary data.</text>
</comment>
<gene>
    <name evidence="1" type="ORF">UW30_C0025G0006</name>
</gene>
<proteinExistence type="predicted"/>